<organism evidence="1 2">
    <name type="scientific">Symbiobacterium thermophilum</name>
    <dbReference type="NCBI Taxonomy" id="2734"/>
    <lineage>
        <taxon>Bacteria</taxon>
        <taxon>Bacillati</taxon>
        <taxon>Bacillota</taxon>
        <taxon>Clostridia</taxon>
        <taxon>Eubacteriales</taxon>
        <taxon>Symbiobacteriaceae</taxon>
        <taxon>Symbiobacterium</taxon>
    </lineage>
</organism>
<evidence type="ECO:0000313" key="2">
    <source>
        <dbReference type="Proteomes" id="UP000732377"/>
    </source>
</evidence>
<evidence type="ECO:0000313" key="1">
    <source>
        <dbReference type="EMBL" id="MBY6275217.1"/>
    </source>
</evidence>
<dbReference type="EMBL" id="PIUK01000017">
    <property type="protein sequence ID" value="MBY6275217.1"/>
    <property type="molecule type" value="Genomic_DNA"/>
</dbReference>
<accession>A0A953I1I2</accession>
<protein>
    <submittedName>
        <fullName evidence="1">Uncharacterized protein</fullName>
    </submittedName>
</protein>
<proteinExistence type="predicted"/>
<gene>
    <name evidence="1" type="ORF">CWE10_03225</name>
</gene>
<dbReference type="Proteomes" id="UP000732377">
    <property type="component" value="Unassembled WGS sequence"/>
</dbReference>
<dbReference type="RefSeq" id="WP_273377918.1">
    <property type="nucleotide sequence ID" value="NZ_PIUK01000017.1"/>
</dbReference>
<dbReference type="AlphaFoldDB" id="A0A953I1I2"/>
<reference evidence="1" key="1">
    <citation type="submission" date="2017-11" db="EMBL/GenBank/DDBJ databases">
        <title>Three new genomes from thermophilic consortium.</title>
        <authorList>
            <person name="Quaggio R."/>
            <person name="Amgarten D."/>
            <person name="Setubal J.C."/>
        </authorList>
    </citation>
    <scope>NUCLEOTIDE SEQUENCE</scope>
    <source>
        <strain evidence="1">ZCTH01-B2</strain>
    </source>
</reference>
<name>A0A953I1I2_SYMTR</name>
<sequence>MSLAYGAGRFVACADGGLSASTDGLTWTPVPLDAHYWHIDLSCTGKEFVATGCITSRTCEVILTSADGVSWETRYQRVGLAAFDQVAYGNGRYVVSFGNAAWTWSSADLTNWTTVNTLLFLALTFDQGMFVAADADEGTIRTSADGVEWTEVFHPDQPVYISDLAYGGGRFVAVGGTNSGPRRAVVLTSGDGRQWSLQVQEEAEGLVRVVYGAGRFVANSEAALAVSEDGTGCRVQVLRGDEVRARRI</sequence>
<dbReference type="SUPFAM" id="SSF110296">
    <property type="entry name" value="Oligoxyloglucan reducing end-specific cellobiohydrolase"/>
    <property type="match status" value="1"/>
</dbReference>
<comment type="caution">
    <text evidence="1">The sequence shown here is derived from an EMBL/GenBank/DDBJ whole genome shotgun (WGS) entry which is preliminary data.</text>
</comment>